<feature type="transmembrane region" description="Helical" evidence="1">
    <location>
        <begin position="37"/>
        <end position="61"/>
    </location>
</feature>
<keyword evidence="1" id="KW-1133">Transmembrane helix</keyword>
<dbReference type="RefSeq" id="WP_315603909.1">
    <property type="nucleotide sequence ID" value="NZ_CP130318.1"/>
</dbReference>
<gene>
    <name evidence="2" type="ORF">MJA45_21280</name>
</gene>
<keyword evidence="1" id="KW-0812">Transmembrane</keyword>
<keyword evidence="3" id="KW-1185">Reference proteome</keyword>
<dbReference type="AlphaFoldDB" id="A0AA96RC46"/>
<dbReference type="KEGG" id="paun:MJA45_21280"/>
<feature type="transmembrane region" description="Helical" evidence="1">
    <location>
        <begin position="6"/>
        <end position="25"/>
    </location>
</feature>
<proteinExistence type="predicted"/>
<keyword evidence="1" id="KW-0472">Membrane</keyword>
<protein>
    <submittedName>
        <fullName evidence="2">Uncharacterized protein</fullName>
    </submittedName>
</protein>
<organism evidence="2 3">
    <name type="scientific">Paenibacillus aurantius</name>
    <dbReference type="NCBI Taxonomy" id="2918900"/>
    <lineage>
        <taxon>Bacteria</taxon>
        <taxon>Bacillati</taxon>
        <taxon>Bacillota</taxon>
        <taxon>Bacilli</taxon>
        <taxon>Bacillales</taxon>
        <taxon>Paenibacillaceae</taxon>
        <taxon>Paenibacillus</taxon>
    </lineage>
</organism>
<name>A0AA96RC46_9BACL</name>
<reference evidence="2 3" key="1">
    <citation type="submission" date="2022-02" db="EMBL/GenBank/DDBJ databases">
        <title>Paenibacillus sp. MBLB1776 Whole Genome Shotgun Sequencing.</title>
        <authorList>
            <person name="Hwang C.Y."/>
            <person name="Cho E.-S."/>
            <person name="Seo M.-J."/>
        </authorList>
    </citation>
    <scope>NUCLEOTIDE SEQUENCE [LARGE SCALE GENOMIC DNA]</scope>
    <source>
        <strain evidence="2 3">MBLB1776</strain>
    </source>
</reference>
<evidence type="ECO:0000313" key="2">
    <source>
        <dbReference type="EMBL" id="WNQ10135.1"/>
    </source>
</evidence>
<evidence type="ECO:0000256" key="1">
    <source>
        <dbReference type="SAM" id="Phobius"/>
    </source>
</evidence>
<dbReference type="EMBL" id="CP130318">
    <property type="protein sequence ID" value="WNQ10135.1"/>
    <property type="molecule type" value="Genomic_DNA"/>
</dbReference>
<dbReference type="Proteomes" id="UP001305702">
    <property type="component" value="Chromosome"/>
</dbReference>
<accession>A0AA96RC46</accession>
<evidence type="ECO:0000313" key="3">
    <source>
        <dbReference type="Proteomes" id="UP001305702"/>
    </source>
</evidence>
<sequence>MTYTVVWLLSLILLALGNLLIVLSPQIETHSSFMSSYSRFLGMVISIVSGIFLVAAVFRYFGFWMDSSTG</sequence>